<dbReference type="Pfam" id="PF23993">
    <property type="entry name" value="DUF7311"/>
    <property type="match status" value="1"/>
</dbReference>
<evidence type="ECO:0000313" key="3">
    <source>
        <dbReference type="EMBL" id="MBX0305210.1"/>
    </source>
</evidence>
<dbReference type="InterPro" id="IPR055735">
    <property type="entry name" value="DUF7311"/>
</dbReference>
<organism evidence="3 4">
    <name type="scientific">Haloarcula salinisoli</name>
    <dbReference type="NCBI Taxonomy" id="2487746"/>
    <lineage>
        <taxon>Archaea</taxon>
        <taxon>Methanobacteriati</taxon>
        <taxon>Methanobacteriota</taxon>
        <taxon>Stenosarchaea group</taxon>
        <taxon>Halobacteria</taxon>
        <taxon>Halobacteriales</taxon>
        <taxon>Haloarculaceae</taxon>
        <taxon>Haloarcula</taxon>
    </lineage>
</organism>
<accession>A0A8J7YFY3</accession>
<comment type="caution">
    <text evidence="3">The sequence shown here is derived from an EMBL/GenBank/DDBJ whole genome shotgun (WGS) entry which is preliminary data.</text>
</comment>
<dbReference type="Proteomes" id="UP000783863">
    <property type="component" value="Unassembled WGS sequence"/>
</dbReference>
<gene>
    <name evidence="3" type="ORF">EGD98_16215</name>
</gene>
<evidence type="ECO:0000259" key="2">
    <source>
        <dbReference type="Pfam" id="PF23993"/>
    </source>
</evidence>
<sequence length="152" mass="16746">MMRHVVAVLMTIALVSVSLPVIDDVAADRSQQTLETELSQIRNSAESLSHEEENARANTSNPRRIVELDFPDASFTTKPVETARITPNHDAGTTRITYAVVGRTTSQMTVDAVVAGPDNGTVELGGDEKRRFVLELTHDSANNRVVELRRYN</sequence>
<name>A0A8J7YFY3_9EURY</name>
<reference evidence="3" key="1">
    <citation type="submission" date="2021-06" db="EMBL/GenBank/DDBJ databases">
        <title>Halomicroarcula sp. F24A a new haloarchaeum isolated from saline soil.</title>
        <authorList>
            <person name="Duran-Viseras A."/>
            <person name="Sanchez-Porro C."/>
            <person name="Ventosa A."/>
        </authorList>
    </citation>
    <scope>NUCLEOTIDE SEQUENCE</scope>
    <source>
        <strain evidence="3">F24A</strain>
    </source>
</reference>
<evidence type="ECO:0000256" key="1">
    <source>
        <dbReference type="SAM" id="MobiDB-lite"/>
    </source>
</evidence>
<keyword evidence="4" id="KW-1185">Reference proteome</keyword>
<feature type="domain" description="DUF7311" evidence="2">
    <location>
        <begin position="1"/>
        <end position="148"/>
    </location>
</feature>
<feature type="region of interest" description="Disordered" evidence="1">
    <location>
        <begin position="42"/>
        <end position="61"/>
    </location>
</feature>
<proteinExistence type="predicted"/>
<dbReference type="EMBL" id="RKLQ01000003">
    <property type="protein sequence ID" value="MBX0305210.1"/>
    <property type="molecule type" value="Genomic_DNA"/>
</dbReference>
<protein>
    <recommendedName>
        <fullName evidence="2">DUF7311 domain-containing protein</fullName>
    </recommendedName>
</protein>
<dbReference type="AlphaFoldDB" id="A0A8J7YFY3"/>
<evidence type="ECO:0000313" key="4">
    <source>
        <dbReference type="Proteomes" id="UP000783863"/>
    </source>
</evidence>
<dbReference type="RefSeq" id="WP_220589454.1">
    <property type="nucleotide sequence ID" value="NZ_RKLQ01000003.1"/>
</dbReference>